<evidence type="ECO:0000313" key="2">
    <source>
        <dbReference type="Proteomes" id="UP000176493"/>
    </source>
</evidence>
<dbReference type="AlphaFoldDB" id="A0A1G2MHU2"/>
<name>A0A1G2MHU2_9BACT</name>
<organism evidence="1 2">
    <name type="scientific">Candidatus Taylorbacteria bacterium RIFCSPHIGHO2_02_49_25</name>
    <dbReference type="NCBI Taxonomy" id="1802305"/>
    <lineage>
        <taxon>Bacteria</taxon>
        <taxon>Candidatus Tayloriibacteriota</taxon>
    </lineage>
</organism>
<sequence>MKNLQTLDKEGFLDVLMHLDELRWMAYLNHRCIHLWRVGSKTIFSPTTAVFYTLTGIELHRGSFWHPEITERFGLSRWDILDITYAEICCVCNGRHYDGKLRLAILEAVAPLVRAEGIAAYCEDPDIKRRKSSPSGW</sequence>
<gene>
    <name evidence="1" type="ORF">A2W52_02050</name>
</gene>
<evidence type="ECO:0000313" key="1">
    <source>
        <dbReference type="EMBL" id="OHA23490.1"/>
    </source>
</evidence>
<accession>A0A1G2MHU2</accession>
<proteinExistence type="predicted"/>
<dbReference type="Proteomes" id="UP000176493">
    <property type="component" value="Unassembled WGS sequence"/>
</dbReference>
<dbReference type="EMBL" id="MHRJ01000005">
    <property type="protein sequence ID" value="OHA23490.1"/>
    <property type="molecule type" value="Genomic_DNA"/>
</dbReference>
<reference evidence="1 2" key="1">
    <citation type="journal article" date="2016" name="Nat. Commun.">
        <title>Thousands of microbial genomes shed light on interconnected biogeochemical processes in an aquifer system.</title>
        <authorList>
            <person name="Anantharaman K."/>
            <person name="Brown C.T."/>
            <person name="Hug L.A."/>
            <person name="Sharon I."/>
            <person name="Castelle C.J."/>
            <person name="Probst A.J."/>
            <person name="Thomas B.C."/>
            <person name="Singh A."/>
            <person name="Wilkins M.J."/>
            <person name="Karaoz U."/>
            <person name="Brodie E.L."/>
            <person name="Williams K.H."/>
            <person name="Hubbard S.S."/>
            <person name="Banfield J.F."/>
        </authorList>
    </citation>
    <scope>NUCLEOTIDE SEQUENCE [LARGE SCALE GENOMIC DNA]</scope>
</reference>
<protein>
    <submittedName>
        <fullName evidence="1">Uncharacterized protein</fullName>
    </submittedName>
</protein>
<comment type="caution">
    <text evidence="1">The sequence shown here is derived from an EMBL/GenBank/DDBJ whole genome shotgun (WGS) entry which is preliminary data.</text>
</comment>